<feature type="signal peptide" evidence="3">
    <location>
        <begin position="1"/>
        <end position="23"/>
    </location>
</feature>
<protein>
    <recommendedName>
        <fullName evidence="4">PEGA domain-containing protein</fullName>
    </recommendedName>
</protein>
<keyword evidence="2" id="KW-0472">Membrane</keyword>
<keyword evidence="2" id="KW-0812">Transmembrane</keyword>
<feature type="domain" description="PEGA" evidence="4">
    <location>
        <begin position="125"/>
        <end position="186"/>
    </location>
</feature>
<dbReference type="RefSeq" id="WP_165373383.1">
    <property type="nucleotide sequence ID" value="NZ_CP012670.1"/>
</dbReference>
<dbReference type="EMBL" id="CP012670">
    <property type="protein sequence ID" value="AUX24895.1"/>
    <property type="molecule type" value="Genomic_DNA"/>
</dbReference>
<reference evidence="5 6" key="1">
    <citation type="submission" date="2015-09" db="EMBL/GenBank/DDBJ databases">
        <title>Sorangium comparison.</title>
        <authorList>
            <person name="Zaburannyi N."/>
            <person name="Bunk B."/>
            <person name="Overmann J."/>
            <person name="Mueller R."/>
        </authorList>
    </citation>
    <scope>NUCLEOTIDE SEQUENCE [LARGE SCALE GENOMIC DNA]</scope>
    <source>
        <strain evidence="5 6">So ceGT47</strain>
    </source>
</reference>
<keyword evidence="2" id="KW-1133">Transmembrane helix</keyword>
<feature type="chain" id="PRO_5020490809" description="PEGA domain-containing protein" evidence="3">
    <location>
        <begin position="24"/>
        <end position="382"/>
    </location>
</feature>
<evidence type="ECO:0000259" key="4">
    <source>
        <dbReference type="Pfam" id="PF08308"/>
    </source>
</evidence>
<dbReference type="Proteomes" id="UP000295781">
    <property type="component" value="Chromosome"/>
</dbReference>
<gene>
    <name evidence="5" type="ORF">SOCEGT47_054350</name>
</gene>
<accession>A0A4P2Q648</accession>
<dbReference type="Pfam" id="PF08308">
    <property type="entry name" value="PEGA"/>
    <property type="match status" value="1"/>
</dbReference>
<evidence type="ECO:0000256" key="3">
    <source>
        <dbReference type="SAM" id="SignalP"/>
    </source>
</evidence>
<evidence type="ECO:0000256" key="2">
    <source>
        <dbReference type="SAM" id="Phobius"/>
    </source>
</evidence>
<dbReference type="SUPFAM" id="SSF48452">
    <property type="entry name" value="TPR-like"/>
    <property type="match status" value="1"/>
</dbReference>
<dbReference type="InterPro" id="IPR011990">
    <property type="entry name" value="TPR-like_helical_dom_sf"/>
</dbReference>
<organism evidence="5 6">
    <name type="scientific">Sorangium cellulosum</name>
    <name type="common">Polyangium cellulosum</name>
    <dbReference type="NCBI Taxonomy" id="56"/>
    <lineage>
        <taxon>Bacteria</taxon>
        <taxon>Pseudomonadati</taxon>
        <taxon>Myxococcota</taxon>
        <taxon>Polyangia</taxon>
        <taxon>Polyangiales</taxon>
        <taxon>Polyangiaceae</taxon>
        <taxon>Sorangium</taxon>
    </lineage>
</organism>
<feature type="compositionally biased region" description="Low complexity" evidence="1">
    <location>
        <begin position="238"/>
        <end position="249"/>
    </location>
</feature>
<dbReference type="Gene3D" id="1.25.40.10">
    <property type="entry name" value="Tetratricopeptide repeat domain"/>
    <property type="match status" value="1"/>
</dbReference>
<evidence type="ECO:0000313" key="6">
    <source>
        <dbReference type="Proteomes" id="UP000295781"/>
    </source>
</evidence>
<evidence type="ECO:0000313" key="5">
    <source>
        <dbReference type="EMBL" id="AUX24895.1"/>
    </source>
</evidence>
<evidence type="ECO:0000256" key="1">
    <source>
        <dbReference type="SAM" id="MobiDB-lite"/>
    </source>
</evidence>
<dbReference type="AlphaFoldDB" id="A0A4P2Q648"/>
<sequence length="382" mass="39155">MISRGRWRALLIVASLATAPAGAALGAPDSGSEALTDKARELHREGVALFKKKEYARARAAFLAAWSLKPHWSTAGNLADCEVKLGLYRDAAEHFAIFVRGSEREKEPVPERATARYREAVRHVGSIEVRVTPTGAEVLVDGKAVGAAPLEGPVFVDPGQHTIAARLGGKMASQAVELRAGETREMYFDVSPPSAGDAVGVGKSGPVETPATVPGMASGRGGLPDGYDTSEPQPLTQDAWPAPDAAAPVGDGGGGGKHPKAVFVAGGAIAGAAAVGTGVALALMSAGRASDADELLAELRRTRGPCSGPPQSSGCAELMSLREEQGTFANVALSMFIAGGVLWSATAAYTFWPRSHAKPATAVRVVPAATPYGVGLSVGGSF</sequence>
<proteinExistence type="predicted"/>
<feature type="transmembrane region" description="Helical" evidence="2">
    <location>
        <begin position="328"/>
        <end position="352"/>
    </location>
</feature>
<name>A0A4P2Q648_SORCE</name>
<dbReference type="InterPro" id="IPR013229">
    <property type="entry name" value="PEGA"/>
</dbReference>
<keyword evidence="3" id="KW-0732">Signal</keyword>
<feature type="region of interest" description="Disordered" evidence="1">
    <location>
        <begin position="195"/>
        <end position="254"/>
    </location>
</feature>